<evidence type="ECO:0000256" key="2">
    <source>
        <dbReference type="ARBA" id="ARBA00005447"/>
    </source>
</evidence>
<evidence type="ECO:0000256" key="1">
    <source>
        <dbReference type="ARBA" id="ARBA00003845"/>
    </source>
</evidence>
<protein>
    <submittedName>
        <fullName evidence="5">Uncharacterized protein</fullName>
    </submittedName>
</protein>
<dbReference type="Proteomes" id="UP000887013">
    <property type="component" value="Unassembled WGS sequence"/>
</dbReference>
<dbReference type="InterPro" id="IPR031098">
    <property type="entry name" value="Crust_neurohorm"/>
</dbReference>
<organism evidence="5 6">
    <name type="scientific">Nephila pilipes</name>
    <name type="common">Giant wood spider</name>
    <name type="synonym">Nephila maculata</name>
    <dbReference type="NCBI Taxonomy" id="299642"/>
    <lineage>
        <taxon>Eukaryota</taxon>
        <taxon>Metazoa</taxon>
        <taxon>Ecdysozoa</taxon>
        <taxon>Arthropoda</taxon>
        <taxon>Chelicerata</taxon>
        <taxon>Arachnida</taxon>
        <taxon>Araneae</taxon>
        <taxon>Araneomorphae</taxon>
        <taxon>Entelegynae</taxon>
        <taxon>Araneoidea</taxon>
        <taxon>Nephilidae</taxon>
        <taxon>Nephila</taxon>
    </lineage>
</organism>
<dbReference type="Pfam" id="PF01147">
    <property type="entry name" value="Crust_neurohorm"/>
    <property type="match status" value="1"/>
</dbReference>
<name>A0A8X6PYE5_NEPPI</name>
<feature type="disulfide bond" evidence="4">
    <location>
        <begin position="65"/>
        <end position="82"/>
    </location>
</feature>
<comment type="similarity">
    <text evidence="2">Belongs to the arthropod CHH/MIH/GIH/VIH hormone family.</text>
</comment>
<sequence length="121" mass="14253">QRSSIVIRFLFDKIFGGKMTMYFRILMLIALFTLRPCEGSLDLFRELQCNGTYESSTFATVYKICRGCNLSYIRGDAILDMCLSNCFNSEIFKLCYYYYQRQQTRIDNIRAMVHTLNTRKA</sequence>
<feature type="disulfide bond" evidence="4">
    <location>
        <begin position="49"/>
        <end position="86"/>
    </location>
</feature>
<keyword evidence="6" id="KW-1185">Reference proteome</keyword>
<evidence type="ECO:0000313" key="5">
    <source>
        <dbReference type="EMBL" id="GFT95575.1"/>
    </source>
</evidence>
<evidence type="ECO:0000256" key="3">
    <source>
        <dbReference type="ARBA" id="ARBA00022729"/>
    </source>
</evidence>
<comment type="caution">
    <text evidence="5">The sequence shown here is derived from an EMBL/GenBank/DDBJ whole genome shotgun (WGS) entry which is preliminary data.</text>
</comment>
<feature type="disulfide bond" evidence="4">
    <location>
        <begin position="68"/>
        <end position="95"/>
    </location>
</feature>
<dbReference type="InterPro" id="IPR035957">
    <property type="entry name" value="Crust_neurohorm_sf"/>
</dbReference>
<proteinExistence type="inferred from homology"/>
<gene>
    <name evidence="5" type="ORF">NPIL_209501</name>
</gene>
<dbReference type="AlphaFoldDB" id="A0A8X6PYE5"/>
<dbReference type="SUPFAM" id="SSF81778">
    <property type="entry name" value="Crustacean CHH/MIH/GIH neurohormone"/>
    <property type="match status" value="1"/>
</dbReference>
<reference evidence="5" key="1">
    <citation type="submission" date="2020-08" db="EMBL/GenBank/DDBJ databases">
        <title>Multicomponent nature underlies the extraordinary mechanical properties of spider dragline silk.</title>
        <authorList>
            <person name="Kono N."/>
            <person name="Nakamura H."/>
            <person name="Mori M."/>
            <person name="Yoshida Y."/>
            <person name="Ohtoshi R."/>
            <person name="Malay A.D."/>
            <person name="Moran D.A.P."/>
            <person name="Tomita M."/>
            <person name="Numata K."/>
            <person name="Arakawa K."/>
        </authorList>
    </citation>
    <scope>NUCLEOTIDE SEQUENCE</scope>
</reference>
<evidence type="ECO:0000313" key="6">
    <source>
        <dbReference type="Proteomes" id="UP000887013"/>
    </source>
</evidence>
<keyword evidence="3" id="KW-0732">Signal</keyword>
<keyword evidence="4" id="KW-1015">Disulfide bond</keyword>
<feature type="non-terminal residue" evidence="5">
    <location>
        <position position="1"/>
    </location>
</feature>
<dbReference type="Gene3D" id="1.10.2010.10">
    <property type="entry name" value="Crustacean CHH/MIH/GIH neurohormone"/>
    <property type="match status" value="1"/>
</dbReference>
<evidence type="ECO:0000256" key="4">
    <source>
        <dbReference type="PIRSR" id="PIRSR631098-51"/>
    </source>
</evidence>
<dbReference type="EMBL" id="BMAW01121776">
    <property type="protein sequence ID" value="GFT95575.1"/>
    <property type="molecule type" value="Genomic_DNA"/>
</dbReference>
<accession>A0A8X6PYE5</accession>
<comment type="function">
    <text evidence="1">May increase the toxicity of alpha-latrotoxin and/or other venom components. Is non-toxic to mice and to the cockroach Periplaneta americana.</text>
</comment>